<dbReference type="InterPro" id="IPR016035">
    <property type="entry name" value="Acyl_Trfase/lysoPLipase"/>
</dbReference>
<dbReference type="InterPro" id="IPR018201">
    <property type="entry name" value="Ketoacyl_synth_AS"/>
</dbReference>
<dbReference type="PROSITE" id="PS52004">
    <property type="entry name" value="KS3_2"/>
    <property type="match status" value="1"/>
</dbReference>
<feature type="region of interest" description="N-terminal hotdog fold" evidence="9">
    <location>
        <begin position="937"/>
        <end position="1074"/>
    </location>
</feature>
<dbReference type="Pfam" id="PF08240">
    <property type="entry name" value="ADH_N"/>
    <property type="match status" value="1"/>
</dbReference>
<reference evidence="15" key="1">
    <citation type="journal article" date="2019" name="Int. J. Syst. Evol. Microbiol.">
        <title>The Global Catalogue of Microorganisms (GCM) 10K type strain sequencing project: providing services to taxonomists for standard genome sequencing and annotation.</title>
        <authorList>
            <consortium name="The Broad Institute Genomics Platform"/>
            <consortium name="The Broad Institute Genome Sequencing Center for Infectious Disease"/>
            <person name="Wu L."/>
            <person name="Ma J."/>
        </authorList>
    </citation>
    <scope>NUCLEOTIDE SEQUENCE [LARGE SCALE GENOMIC DNA]</scope>
    <source>
        <strain evidence="15">JCM 3369</strain>
    </source>
</reference>
<dbReference type="SUPFAM" id="SSF47336">
    <property type="entry name" value="ACP-like"/>
    <property type="match status" value="1"/>
</dbReference>
<dbReference type="SMART" id="SM00829">
    <property type="entry name" value="PKS_ER"/>
    <property type="match status" value="1"/>
</dbReference>
<feature type="active site" description="Proton donor; for dehydratase activity" evidence="9">
    <location>
        <position position="1147"/>
    </location>
</feature>
<evidence type="ECO:0000259" key="11">
    <source>
        <dbReference type="PROSITE" id="PS50075"/>
    </source>
</evidence>
<dbReference type="SUPFAM" id="SSF53901">
    <property type="entry name" value="Thiolase-like"/>
    <property type="match status" value="1"/>
</dbReference>
<evidence type="ECO:0000313" key="14">
    <source>
        <dbReference type="EMBL" id="MFC6881644.1"/>
    </source>
</evidence>
<dbReference type="EMBL" id="JBHSXS010000009">
    <property type="protein sequence ID" value="MFC6881644.1"/>
    <property type="molecule type" value="Genomic_DNA"/>
</dbReference>
<dbReference type="Gene3D" id="3.40.366.10">
    <property type="entry name" value="Malonyl-Coenzyme A Acyl Carrier Protein, domain 2"/>
    <property type="match status" value="1"/>
</dbReference>
<dbReference type="InterPro" id="IPR013968">
    <property type="entry name" value="PKS_KR"/>
</dbReference>
<dbReference type="Pfam" id="PF13602">
    <property type="entry name" value="ADH_zinc_N_2"/>
    <property type="match status" value="1"/>
</dbReference>
<dbReference type="PROSITE" id="PS00012">
    <property type="entry name" value="PHOSPHOPANTETHEINE"/>
    <property type="match status" value="1"/>
</dbReference>
<evidence type="ECO:0000256" key="3">
    <source>
        <dbReference type="ARBA" id="ARBA00022450"/>
    </source>
</evidence>
<dbReference type="PANTHER" id="PTHR43775">
    <property type="entry name" value="FATTY ACID SYNTHASE"/>
    <property type="match status" value="1"/>
</dbReference>
<dbReference type="InterPro" id="IPR042104">
    <property type="entry name" value="PKS_dehydratase_sf"/>
</dbReference>
<dbReference type="Pfam" id="PF16197">
    <property type="entry name" value="KAsynt_C_assoc"/>
    <property type="match status" value="1"/>
</dbReference>
<dbReference type="SMART" id="SM00822">
    <property type="entry name" value="PKS_KR"/>
    <property type="match status" value="1"/>
</dbReference>
<evidence type="ECO:0000256" key="2">
    <source>
        <dbReference type="ARBA" id="ARBA00004792"/>
    </source>
</evidence>
<dbReference type="RefSeq" id="WP_160826942.1">
    <property type="nucleotide sequence ID" value="NZ_JBHSXS010000009.1"/>
</dbReference>
<dbReference type="InterPro" id="IPR050091">
    <property type="entry name" value="PKS_NRPS_Biosynth_Enz"/>
</dbReference>
<sequence length="2217" mass="228571">MANEEKLVDYLKRVSAELHDTRRRLSEVEDRANEPIAVVGMACRFPGEVRSPEDLWDLLVSGKDAIGDFPDDRGWDLDGLYHPDPAHPGTSSTRQGGFLYDIDRFDAGFFGISPREALAMDPQQRVLLETAWETFERAGIDPFSLKGTSTGVYAGVSSQDYLARAPRIPEGFEGYATTGSLTSVVSGRVAFTLGLQGPAVTVDTACSASLVAIHLACQALRQGECTLALGGGVCGLATPVMFTEFSRQRALSPDGRCKSFAADADGTGFSEGVGLVLLERLSDARRNGHRVLAVVRGSAVNQDGASNGLTAPNDVAQEQVIERALTAARLAPSEVDAVEAHGTGTRLGDPIEAEALIATYGRDRPAERPLWLGSVKSNIGHTHAAAGVAGLIKMVMALRNETLPANLHLSEPTPHVDWDTGAVRLLTAPVPWPRDDRPRRAGVSSFGISGTNAHLIVEEAPEPADPSEAAAPPEPDSGAVVPWVLSGRSEEALRGQAAALAARVGGSEGWAAADVGWSLVTTRSVFEHRAVVVGSERDELLDGLKALAAGEAHPNVVHPGSPAVSGANARGPVLVFPGQGSQWAGMGAELLDSSPVFAARIAECECALAPFVDWSLSDVLRGDGAELTRVDVVQPVLWATMVSLAAVWASYGVVPSAVIGHSQGEIAAACVAGALSLEDGARIVAVRGQELRRLSGRGAMASLGVGEERAGELVEGDVTVAAVNGPSSTVVSGPPEQVAAVVARAEAAGHRARTIDVDYASHGPQIELIGTELTEKLAGVRPVRADVGFYSTVTGGRIDTAGLDTVYWVTNLRLRVRFAETVRALLDDGHRVFIEASPHPVLTVGLEECFEQAGTAAVAVPTLRRGDGGAGQVAKAAGQAFAAGARVDWTGWFRGRPAAPRVVDLPTYAFQRERYWLEGLNGDGGDPAGLGLVPAGHPLLGAAVEVADGDIHLLTGRLPGNGNAGWLADHRVLGTVLVPGTALLEWALRAADEAGCGSVEELVLHEPMVLPGGSGGSGGLRVQVVVGAAGEDGRREVRVSSRPGQEDSAGERGGEARDWVCHASGVLAPETTVPAPGLDGIWPPPGAEAVDVSDVYERVAASGYEYGPAFQGLRALWRHGTDLLAEVALPDAAGKPDGFGVHPALLDAALHPALLEDGDDDAEGGGERRVWLPFAWNGVSLRADGATAVRVRLSPEGDGADERKVRVTVADAVGGPVLDAESVVMRPADIDRLKSAGRPGAGGAEGLFTVEWTALPEPAAEPSAEDDTDHVTLAPTASAEDGASYAGLDGLAAALDGGLPAPSVVLAEVGAVADALALVQRWLAEPRLSEARLAVVTRGAVACENPVPDGAGVWGLVRSAQAENPGRFVLLDVGAEADAGADAGSRAEQAEAVRRAVRAGEPQVAWRDGRLLVPRWVRAGEPVGIVPPPGERAWRLGLSGTATLENVSATACPEALEPLEPGQVRIDVHAAGVNFRDVLIALGMYPGDAAFGGSEGAGVVTEVGPDVAGLAAGDRVMGLFDGAFGSVAVADARMVAPVPDGWDLRQAAAAPVAFLTAWYGLVHLGALRRGDSVLVHAATGGVGMAAVQVARHVGAEVYATAGPAKHGVLDGMGIDEAHRASSRDLDFEDAVRRATGGRGVDVVLNSLSGPFTDASLRLLADGGRFVEMGKTDVRAPDPASDGMAEGVAYRAFDLLADAGPDRIAEMLSELAGLFSSGALRPLPVRAWPLGRARDALRHMSQARHTGKLVLDVPATPDPDGTVLITGGTGTIGGEVAVHLARDWRVRHLLLLSRSGPSAPGADALAERIRELGAEAAIKAVDVADPVALDEAIAAIDPAHPLTGIVHAAGTLDNALVTSLTPDALAGVWDVKAGAAAHLHAATAGTRLGLFAVFSSFASTLGTPGQANYAAANAYCDALAAARRAEGLPGLSVAWGLWATASGLTGGLTEADTARIHRYGIRPNGTEEGLALLDAAQRHGGPEVLALNFDARELAGRPPDTLPAPLRGLAATAAAKPGGVPGRPTAAGGERPTDWTARLAGLPPSERHRTLLNLVRTHAAAVLGHADAGLVRADASFKELGFDSLTGVELRNRLSAATGLRLHAALVFDHPEAGALADHLLELLAPDGAPPAGADATAPVLGEVARLESTLSAVAAGAVSADAVTARLEDLLANWKAAHAPDGGTGGDGDADGAEERLRVADAGQILDFIDNELGVRP</sequence>
<evidence type="ECO:0000256" key="5">
    <source>
        <dbReference type="ARBA" id="ARBA00022679"/>
    </source>
</evidence>
<comment type="pathway">
    <text evidence="2">Antibiotic biosynthesis.</text>
</comment>
<feature type="domain" description="Ketosynthase family 3 (KS3)" evidence="12">
    <location>
        <begin position="33"/>
        <end position="459"/>
    </location>
</feature>
<dbReference type="PROSITE" id="PS50075">
    <property type="entry name" value="CARRIER"/>
    <property type="match status" value="1"/>
</dbReference>
<dbReference type="InterPro" id="IPR020841">
    <property type="entry name" value="PKS_Beta-ketoAc_synthase_dom"/>
</dbReference>
<dbReference type="InterPro" id="IPR049900">
    <property type="entry name" value="PKS_mFAS_DH"/>
</dbReference>
<evidence type="ECO:0000256" key="10">
    <source>
        <dbReference type="SAM" id="MobiDB-lite"/>
    </source>
</evidence>
<dbReference type="CDD" id="cd05195">
    <property type="entry name" value="enoyl_red"/>
    <property type="match status" value="1"/>
</dbReference>
<dbReference type="InterPro" id="IPR049551">
    <property type="entry name" value="PKS_DH_C"/>
</dbReference>
<dbReference type="SMART" id="SM01294">
    <property type="entry name" value="PKS_PP_betabranch"/>
    <property type="match status" value="1"/>
</dbReference>
<dbReference type="Pfam" id="PF00550">
    <property type="entry name" value="PP-binding"/>
    <property type="match status" value="1"/>
</dbReference>
<feature type="region of interest" description="C-terminal hotdog fold" evidence="9">
    <location>
        <begin position="1087"/>
        <end position="1234"/>
    </location>
</feature>
<evidence type="ECO:0000259" key="12">
    <source>
        <dbReference type="PROSITE" id="PS52004"/>
    </source>
</evidence>
<dbReference type="PANTHER" id="PTHR43775:SF51">
    <property type="entry name" value="INACTIVE PHENOLPHTHIOCEROL SYNTHESIS POLYKETIDE SYNTHASE TYPE I PKS1-RELATED"/>
    <property type="match status" value="1"/>
</dbReference>
<dbReference type="SUPFAM" id="SSF101173">
    <property type="entry name" value="Docking domain B of the erythromycin polyketide synthase (DEBS)"/>
    <property type="match status" value="1"/>
</dbReference>
<evidence type="ECO:0000256" key="8">
    <source>
        <dbReference type="ARBA" id="ARBA00023315"/>
    </source>
</evidence>
<gene>
    <name evidence="14" type="ORF">ACFQKB_17935</name>
</gene>
<dbReference type="Gene3D" id="3.10.129.110">
    <property type="entry name" value="Polyketide synthase dehydratase"/>
    <property type="match status" value="1"/>
</dbReference>
<dbReference type="InterPro" id="IPR020807">
    <property type="entry name" value="PKS_DH"/>
</dbReference>
<dbReference type="PROSITE" id="PS52019">
    <property type="entry name" value="PKS_MFAS_DH"/>
    <property type="match status" value="1"/>
</dbReference>
<organism evidence="14 15">
    <name type="scientific">Actinomadura yumaensis</name>
    <dbReference type="NCBI Taxonomy" id="111807"/>
    <lineage>
        <taxon>Bacteria</taxon>
        <taxon>Bacillati</taxon>
        <taxon>Actinomycetota</taxon>
        <taxon>Actinomycetes</taxon>
        <taxon>Streptosporangiales</taxon>
        <taxon>Thermomonosporaceae</taxon>
        <taxon>Actinomadura</taxon>
    </lineage>
</organism>
<dbReference type="SMART" id="SM00827">
    <property type="entry name" value="PKS_AT"/>
    <property type="match status" value="1"/>
</dbReference>
<dbReference type="SUPFAM" id="SSF52151">
    <property type="entry name" value="FabD/lysophospholipase-like"/>
    <property type="match status" value="1"/>
</dbReference>
<evidence type="ECO:0000256" key="1">
    <source>
        <dbReference type="ARBA" id="ARBA00001957"/>
    </source>
</evidence>
<dbReference type="Gene3D" id="1.10.1200.10">
    <property type="entry name" value="ACP-like"/>
    <property type="match status" value="1"/>
</dbReference>
<keyword evidence="3" id="KW-0596">Phosphopantetheine</keyword>
<keyword evidence="6" id="KW-0045">Antibiotic biosynthesis</keyword>
<dbReference type="InterPro" id="IPR016036">
    <property type="entry name" value="Malonyl_transacylase_ACP-bd"/>
</dbReference>
<keyword evidence="7" id="KW-0511">Multifunctional enzyme</keyword>
<dbReference type="InterPro" id="IPR020806">
    <property type="entry name" value="PKS_PP-bd"/>
</dbReference>
<evidence type="ECO:0000256" key="4">
    <source>
        <dbReference type="ARBA" id="ARBA00022553"/>
    </source>
</evidence>
<dbReference type="InterPro" id="IPR009081">
    <property type="entry name" value="PP-bd_ACP"/>
</dbReference>
<dbReference type="Pfam" id="PF08659">
    <property type="entry name" value="KR"/>
    <property type="match status" value="1"/>
</dbReference>
<keyword evidence="15" id="KW-1185">Reference proteome</keyword>
<feature type="active site" description="Proton acceptor; for dehydratase activity" evidence="9">
    <location>
        <position position="970"/>
    </location>
</feature>
<dbReference type="Gene3D" id="3.90.180.10">
    <property type="entry name" value="Medium-chain alcohol dehydrogenases, catalytic domain"/>
    <property type="match status" value="1"/>
</dbReference>
<dbReference type="InterPro" id="IPR036736">
    <property type="entry name" value="ACP-like_sf"/>
</dbReference>
<evidence type="ECO:0000259" key="13">
    <source>
        <dbReference type="PROSITE" id="PS52019"/>
    </source>
</evidence>
<dbReference type="Pfam" id="PF21089">
    <property type="entry name" value="PKS_DH_N"/>
    <property type="match status" value="1"/>
</dbReference>
<keyword evidence="4" id="KW-0597">Phosphoprotein</keyword>
<evidence type="ECO:0000256" key="9">
    <source>
        <dbReference type="PROSITE-ProRule" id="PRU01363"/>
    </source>
</evidence>
<dbReference type="InterPro" id="IPR036299">
    <property type="entry name" value="Polyketide_synth_docking_sf"/>
</dbReference>
<dbReference type="Proteomes" id="UP001596380">
    <property type="component" value="Unassembled WGS sequence"/>
</dbReference>
<dbReference type="SMART" id="SM00825">
    <property type="entry name" value="PKS_KS"/>
    <property type="match status" value="1"/>
</dbReference>
<evidence type="ECO:0000256" key="6">
    <source>
        <dbReference type="ARBA" id="ARBA00023194"/>
    </source>
</evidence>
<dbReference type="InterPro" id="IPR055123">
    <property type="entry name" value="SpnB-like_Rossmann"/>
</dbReference>
<evidence type="ECO:0000256" key="7">
    <source>
        <dbReference type="ARBA" id="ARBA00023268"/>
    </source>
</evidence>
<dbReference type="Gene3D" id="3.30.70.3290">
    <property type="match status" value="1"/>
</dbReference>
<dbReference type="Gene3D" id="3.40.50.720">
    <property type="entry name" value="NAD(P)-binding Rossmann-like Domain"/>
    <property type="match status" value="1"/>
</dbReference>
<dbReference type="CDD" id="cd00833">
    <property type="entry name" value="PKS"/>
    <property type="match status" value="1"/>
</dbReference>
<protein>
    <submittedName>
        <fullName evidence="14">Type I polyketide synthase</fullName>
    </submittedName>
</protein>
<dbReference type="InterPro" id="IPR006162">
    <property type="entry name" value="Ppantetheine_attach_site"/>
</dbReference>
<dbReference type="SUPFAM" id="SSF55048">
    <property type="entry name" value="Probable ACP-binding domain of malonyl-CoA ACP transacylase"/>
    <property type="match status" value="1"/>
</dbReference>
<dbReference type="InterPro" id="IPR014043">
    <property type="entry name" value="Acyl_transferase_dom"/>
</dbReference>
<dbReference type="InterPro" id="IPR057326">
    <property type="entry name" value="KR_dom"/>
</dbReference>
<accession>A0ABW2CIR5</accession>
<dbReference type="Pfam" id="PF08990">
    <property type="entry name" value="Docking"/>
    <property type="match status" value="1"/>
</dbReference>
<dbReference type="InterPro" id="IPR013154">
    <property type="entry name" value="ADH-like_N"/>
</dbReference>
<dbReference type="SUPFAM" id="SSF51735">
    <property type="entry name" value="NAD(P)-binding Rossmann-fold domains"/>
    <property type="match status" value="3"/>
</dbReference>
<keyword evidence="5" id="KW-0808">Transferase</keyword>
<comment type="caution">
    <text evidence="14">The sequence shown here is derived from an EMBL/GenBank/DDBJ whole genome shotgun (WGS) entry which is preliminary data.</text>
</comment>
<proteinExistence type="predicted"/>
<dbReference type="SMART" id="SM00826">
    <property type="entry name" value="PKS_DH"/>
    <property type="match status" value="1"/>
</dbReference>
<dbReference type="InterPro" id="IPR020843">
    <property type="entry name" value="ER"/>
</dbReference>
<dbReference type="SUPFAM" id="SSF50129">
    <property type="entry name" value="GroES-like"/>
    <property type="match status" value="1"/>
</dbReference>
<keyword evidence="8" id="KW-0012">Acyltransferase</keyword>
<dbReference type="InterPro" id="IPR016039">
    <property type="entry name" value="Thiolase-like"/>
</dbReference>
<dbReference type="InterPro" id="IPR015083">
    <property type="entry name" value="NorB/c/GfsB-D-like_docking"/>
</dbReference>
<dbReference type="Gene3D" id="3.40.50.11460">
    <property type="match status" value="1"/>
</dbReference>
<dbReference type="InterPro" id="IPR049552">
    <property type="entry name" value="PKS_DH_N"/>
</dbReference>
<dbReference type="Gene3D" id="3.40.47.10">
    <property type="match status" value="1"/>
</dbReference>
<dbReference type="InterPro" id="IPR011032">
    <property type="entry name" value="GroES-like_sf"/>
</dbReference>
<dbReference type="PROSITE" id="PS00606">
    <property type="entry name" value="KS3_1"/>
    <property type="match status" value="1"/>
</dbReference>
<dbReference type="SMART" id="SM00823">
    <property type="entry name" value="PKS_PP"/>
    <property type="match status" value="1"/>
</dbReference>
<dbReference type="InterPro" id="IPR032821">
    <property type="entry name" value="PKS_assoc"/>
</dbReference>
<feature type="domain" description="Carrier" evidence="11">
    <location>
        <begin position="2048"/>
        <end position="2123"/>
    </location>
</feature>
<feature type="domain" description="PKS/mFAS DH" evidence="13">
    <location>
        <begin position="937"/>
        <end position="1234"/>
    </location>
</feature>
<dbReference type="Pfam" id="PF02801">
    <property type="entry name" value="Ketoacyl-synt_C"/>
    <property type="match status" value="1"/>
</dbReference>
<dbReference type="Pfam" id="PF22953">
    <property type="entry name" value="SpnB_Rossmann"/>
    <property type="match status" value="1"/>
</dbReference>
<dbReference type="InterPro" id="IPR014031">
    <property type="entry name" value="Ketoacyl_synth_C"/>
</dbReference>
<dbReference type="Pfam" id="PF00109">
    <property type="entry name" value="ketoacyl-synt"/>
    <property type="match status" value="1"/>
</dbReference>
<evidence type="ECO:0000313" key="15">
    <source>
        <dbReference type="Proteomes" id="UP001596380"/>
    </source>
</evidence>
<dbReference type="InterPro" id="IPR014030">
    <property type="entry name" value="Ketoacyl_synth_N"/>
</dbReference>
<feature type="region of interest" description="Disordered" evidence="10">
    <location>
        <begin position="1033"/>
        <end position="1055"/>
    </location>
</feature>
<name>A0ABW2CIR5_9ACTN</name>
<dbReference type="Pfam" id="PF14765">
    <property type="entry name" value="PS-DH"/>
    <property type="match status" value="1"/>
</dbReference>
<dbReference type="InterPro" id="IPR036291">
    <property type="entry name" value="NAD(P)-bd_dom_sf"/>
</dbReference>
<comment type="cofactor">
    <cofactor evidence="1">
        <name>pantetheine 4'-phosphate</name>
        <dbReference type="ChEBI" id="CHEBI:47942"/>
    </cofactor>
</comment>
<dbReference type="InterPro" id="IPR001227">
    <property type="entry name" value="Ac_transferase_dom_sf"/>
</dbReference>
<dbReference type="Pfam" id="PF00698">
    <property type="entry name" value="Acyl_transf_1"/>
    <property type="match status" value="1"/>
</dbReference>